<dbReference type="OrthoDB" id="8449893at2"/>
<organism evidence="2 3">
    <name type="scientific">Hartmannibacter diazotrophicus</name>
    <dbReference type="NCBI Taxonomy" id="1482074"/>
    <lineage>
        <taxon>Bacteria</taxon>
        <taxon>Pseudomonadati</taxon>
        <taxon>Pseudomonadota</taxon>
        <taxon>Alphaproteobacteria</taxon>
        <taxon>Hyphomicrobiales</taxon>
        <taxon>Pleomorphomonadaceae</taxon>
        <taxon>Hartmannibacter</taxon>
    </lineage>
</organism>
<feature type="region of interest" description="Disordered" evidence="1">
    <location>
        <begin position="130"/>
        <end position="168"/>
    </location>
</feature>
<dbReference type="Proteomes" id="UP000223606">
    <property type="component" value="Chromosome 1"/>
</dbReference>
<dbReference type="AlphaFoldDB" id="A0A2C9D2Z9"/>
<name>A0A2C9D2Z9_9HYPH</name>
<evidence type="ECO:0000256" key="1">
    <source>
        <dbReference type="SAM" id="MobiDB-lite"/>
    </source>
</evidence>
<keyword evidence="3" id="KW-1185">Reference proteome</keyword>
<dbReference type="EMBL" id="LT960614">
    <property type="protein sequence ID" value="SON54640.1"/>
    <property type="molecule type" value="Genomic_DNA"/>
</dbReference>
<feature type="compositionally biased region" description="Basic residues" evidence="1">
    <location>
        <begin position="158"/>
        <end position="168"/>
    </location>
</feature>
<evidence type="ECO:0000313" key="2">
    <source>
        <dbReference type="EMBL" id="SON54640.1"/>
    </source>
</evidence>
<feature type="compositionally biased region" description="Basic and acidic residues" evidence="1">
    <location>
        <begin position="130"/>
        <end position="141"/>
    </location>
</feature>
<dbReference type="RefSeq" id="WP_099555122.1">
    <property type="nucleotide sequence ID" value="NZ_LT960614.1"/>
</dbReference>
<accession>A0A2C9D2Z9</accession>
<dbReference type="Pfam" id="PF19596">
    <property type="entry name" value="DUF6101"/>
    <property type="match status" value="1"/>
</dbReference>
<dbReference type="InterPro" id="IPR046083">
    <property type="entry name" value="DUF6101"/>
</dbReference>
<evidence type="ECO:0000313" key="3">
    <source>
        <dbReference type="Proteomes" id="UP000223606"/>
    </source>
</evidence>
<proteinExistence type="predicted"/>
<sequence>MTGARSSALLDQYPNPRALPARFRPESESENGQSSGMVYVDGERVVIQRQLSGLPLTVAMHVSHFQGIAVSIVAEDSGRLKAIVELAHRDPDLTIPLMVSYDMEEVSDAWEAWADVLGLPMLLRESDGQLRPVEEQAEVRTGRPLPRRQHTGSDRQRPRFLVRRKAGHSRPMPVIEGTEIIARN</sequence>
<reference evidence="3" key="1">
    <citation type="submission" date="2017-09" db="EMBL/GenBank/DDBJ databases">
        <title>Genome sequence of Nannocystis excedens DSM 71.</title>
        <authorList>
            <person name="Blom J."/>
        </authorList>
    </citation>
    <scope>NUCLEOTIDE SEQUENCE [LARGE SCALE GENOMIC DNA]</scope>
    <source>
        <strain evidence="3">type strain: E19</strain>
    </source>
</reference>
<gene>
    <name evidence="2" type="ORF">HDIA_1099</name>
</gene>
<dbReference type="KEGG" id="hdi:HDIA_1099"/>
<protein>
    <submittedName>
        <fullName evidence="2">Uncharacterized protein</fullName>
    </submittedName>
</protein>
<feature type="region of interest" description="Disordered" evidence="1">
    <location>
        <begin position="16"/>
        <end position="35"/>
    </location>
</feature>